<proteinExistence type="inferred from homology"/>
<comment type="similarity">
    <text evidence="6">Belongs to the peptidase M48 family.</text>
</comment>
<evidence type="ECO:0000256" key="6">
    <source>
        <dbReference type="RuleBase" id="RU003983"/>
    </source>
</evidence>
<keyword evidence="2" id="KW-0479">Metal-binding</keyword>
<dbReference type="CDD" id="cd07331">
    <property type="entry name" value="M48C_Oma1_like"/>
    <property type="match status" value="1"/>
</dbReference>
<feature type="domain" description="Peptidase M48" evidence="8">
    <location>
        <begin position="54"/>
        <end position="243"/>
    </location>
</feature>
<keyword evidence="4 6" id="KW-0862">Zinc</keyword>
<dbReference type="GO" id="GO:0046872">
    <property type="term" value="F:metal ion binding"/>
    <property type="evidence" value="ECO:0007669"/>
    <property type="project" value="UniProtKB-KW"/>
</dbReference>
<keyword evidence="1 6" id="KW-0645">Protease</keyword>
<feature type="chain" id="PRO_5021387452" evidence="7">
    <location>
        <begin position="20"/>
        <end position="256"/>
    </location>
</feature>
<comment type="caution">
    <text evidence="9">The sequence shown here is derived from an EMBL/GenBank/DDBJ whole genome shotgun (WGS) entry which is preliminary data.</text>
</comment>
<dbReference type="PANTHER" id="PTHR22726:SF1">
    <property type="entry name" value="METALLOENDOPEPTIDASE OMA1, MITOCHONDRIAL"/>
    <property type="match status" value="1"/>
</dbReference>
<gene>
    <name evidence="9" type="ORF">EUX54_08330</name>
</gene>
<keyword evidence="7" id="KW-0732">Signal</keyword>
<evidence type="ECO:0000256" key="3">
    <source>
        <dbReference type="ARBA" id="ARBA00022801"/>
    </source>
</evidence>
<keyword evidence="3 6" id="KW-0378">Hydrolase</keyword>
<protein>
    <submittedName>
        <fullName evidence="9">M48 family peptidase</fullName>
    </submittedName>
</protein>
<dbReference type="GO" id="GO:0016020">
    <property type="term" value="C:membrane"/>
    <property type="evidence" value="ECO:0007669"/>
    <property type="project" value="TreeGrafter"/>
</dbReference>
<dbReference type="GO" id="GO:0004222">
    <property type="term" value="F:metalloendopeptidase activity"/>
    <property type="evidence" value="ECO:0007669"/>
    <property type="project" value="InterPro"/>
</dbReference>
<keyword evidence="5 6" id="KW-0482">Metalloprotease</keyword>
<dbReference type="InterPro" id="IPR051156">
    <property type="entry name" value="Mito/Outer_Membr_Metalloprot"/>
</dbReference>
<name>A0A502JD54_HAEHA</name>
<comment type="cofactor">
    <cofactor evidence="6">
        <name>Zn(2+)</name>
        <dbReference type="ChEBI" id="CHEBI:29105"/>
    </cofactor>
    <text evidence="6">Binds 1 zinc ion per subunit.</text>
</comment>
<evidence type="ECO:0000313" key="10">
    <source>
        <dbReference type="Proteomes" id="UP000318695"/>
    </source>
</evidence>
<dbReference type="GO" id="GO:0051603">
    <property type="term" value="P:proteolysis involved in protein catabolic process"/>
    <property type="evidence" value="ECO:0007669"/>
    <property type="project" value="TreeGrafter"/>
</dbReference>
<feature type="signal peptide" evidence="7">
    <location>
        <begin position="1"/>
        <end position="19"/>
    </location>
</feature>
<accession>A0A502JD54</accession>
<evidence type="ECO:0000259" key="8">
    <source>
        <dbReference type="Pfam" id="PF01435"/>
    </source>
</evidence>
<dbReference type="Gene3D" id="3.30.2010.10">
    <property type="entry name" value="Metalloproteases ('zincins'), catalytic domain"/>
    <property type="match status" value="1"/>
</dbReference>
<evidence type="ECO:0000256" key="5">
    <source>
        <dbReference type="ARBA" id="ARBA00023049"/>
    </source>
</evidence>
<dbReference type="PROSITE" id="PS51257">
    <property type="entry name" value="PROKAR_LIPOPROTEIN"/>
    <property type="match status" value="1"/>
</dbReference>
<dbReference type="EMBL" id="SDPI01000056">
    <property type="protein sequence ID" value="TPG97247.1"/>
    <property type="molecule type" value="Genomic_DNA"/>
</dbReference>
<dbReference type="PANTHER" id="PTHR22726">
    <property type="entry name" value="METALLOENDOPEPTIDASE OMA1"/>
    <property type="match status" value="1"/>
</dbReference>
<evidence type="ECO:0000256" key="2">
    <source>
        <dbReference type="ARBA" id="ARBA00022723"/>
    </source>
</evidence>
<dbReference type="Proteomes" id="UP000318695">
    <property type="component" value="Unassembled WGS sequence"/>
</dbReference>
<organism evidence="9 10">
    <name type="scientific">Haemophilus haemolyticus</name>
    <dbReference type="NCBI Taxonomy" id="726"/>
    <lineage>
        <taxon>Bacteria</taxon>
        <taxon>Pseudomonadati</taxon>
        <taxon>Pseudomonadota</taxon>
        <taxon>Gammaproteobacteria</taxon>
        <taxon>Pasteurellales</taxon>
        <taxon>Pasteurellaceae</taxon>
        <taxon>Haemophilus</taxon>
    </lineage>
</organism>
<dbReference type="RefSeq" id="WP_140578629.1">
    <property type="nucleotide sequence ID" value="NZ_SDPI01000056.1"/>
</dbReference>
<evidence type="ECO:0000256" key="7">
    <source>
        <dbReference type="SAM" id="SignalP"/>
    </source>
</evidence>
<dbReference type="AlphaFoldDB" id="A0A502JD54"/>
<dbReference type="InterPro" id="IPR001915">
    <property type="entry name" value="Peptidase_M48"/>
</dbReference>
<sequence length="256" mass="28432">MLKDYKKPFFILLNSFVLAACVSSAEVNQQSEHNYTQEINKMKARGEIDYSSTTAKRIHSVFEKMVPYADRENHTNQPFKWQINVIKSDQLNAWAMPGGKMAFYTGLVDRLKLTNDEIATVMGHEMAHALKEHGKSQTNFGIVTNIAAQLTHVALSTTIGEDASELAVGLVKDYALDKPYSRRAETEADEVGLMLMAKSGFNPQAAPGLWDKMKTASGHTGGVLAALSSTHPTDESRQENLRRLLPKAIELYKSSR</sequence>
<dbReference type="Pfam" id="PF01435">
    <property type="entry name" value="Peptidase_M48"/>
    <property type="match status" value="1"/>
</dbReference>
<evidence type="ECO:0000256" key="1">
    <source>
        <dbReference type="ARBA" id="ARBA00022670"/>
    </source>
</evidence>
<evidence type="ECO:0000256" key="4">
    <source>
        <dbReference type="ARBA" id="ARBA00022833"/>
    </source>
</evidence>
<reference evidence="9 10" key="1">
    <citation type="submission" date="2019-01" db="EMBL/GenBank/DDBJ databases">
        <title>Comparative genomic analysis identifies haemin-independent Haemophilus haemolyticus: a formal re-classification of Haemophilus intermedius.</title>
        <authorList>
            <person name="Harris T.M."/>
            <person name="Price E.P."/>
            <person name="Sarovich D.S."/>
            <person name="Norskov-Lauritsen N."/>
            <person name="Beissbarth J."/>
            <person name="Chang A.B."/>
            <person name="Smith-Vaughan H.C."/>
        </authorList>
    </citation>
    <scope>NUCLEOTIDE SEQUENCE [LARGE SCALE GENOMIC DNA]</scope>
    <source>
        <strain evidence="9 10">CCUG 30218</strain>
    </source>
</reference>
<evidence type="ECO:0000313" key="9">
    <source>
        <dbReference type="EMBL" id="TPG97247.1"/>
    </source>
</evidence>